<evidence type="ECO:0000256" key="2">
    <source>
        <dbReference type="ARBA" id="ARBA00002695"/>
    </source>
</evidence>
<comment type="similarity">
    <text evidence="4 10">Belongs to the LeuD family. LeuD type 1 subfamily.</text>
</comment>
<dbReference type="Pfam" id="PF00694">
    <property type="entry name" value="Aconitase_C"/>
    <property type="match status" value="1"/>
</dbReference>
<evidence type="ECO:0000256" key="7">
    <source>
        <dbReference type="ARBA" id="ARBA00022605"/>
    </source>
</evidence>
<dbReference type="InterPro" id="IPR033940">
    <property type="entry name" value="IPMI_Swivel"/>
</dbReference>
<dbReference type="InterPro" id="IPR000573">
    <property type="entry name" value="AconitaseA/IPMdHydase_ssu_swvl"/>
</dbReference>
<dbReference type="Proteomes" id="UP001499988">
    <property type="component" value="Unassembled WGS sequence"/>
</dbReference>
<evidence type="ECO:0000256" key="10">
    <source>
        <dbReference type="HAMAP-Rule" id="MF_01031"/>
    </source>
</evidence>
<feature type="domain" description="Aconitase A/isopropylmalate dehydratase small subunit swivel" evidence="11">
    <location>
        <begin position="1"/>
        <end position="125"/>
    </location>
</feature>
<dbReference type="PANTHER" id="PTHR43345:SF5">
    <property type="entry name" value="3-ISOPROPYLMALATE DEHYDRATASE SMALL SUBUNIT"/>
    <property type="match status" value="1"/>
</dbReference>
<dbReference type="SUPFAM" id="SSF52016">
    <property type="entry name" value="LeuD/IlvD-like"/>
    <property type="match status" value="1"/>
</dbReference>
<dbReference type="PANTHER" id="PTHR43345">
    <property type="entry name" value="3-ISOPROPYLMALATE DEHYDRATASE SMALL SUBUNIT 2-RELATED-RELATED"/>
    <property type="match status" value="1"/>
</dbReference>
<dbReference type="RefSeq" id="WP_345335392.1">
    <property type="nucleotide sequence ID" value="NZ_BAABJZ010000073.1"/>
</dbReference>
<dbReference type="HAMAP" id="MF_01031">
    <property type="entry name" value="LeuD_type1"/>
    <property type="match status" value="1"/>
</dbReference>
<keyword evidence="9 10" id="KW-0100">Branched-chain amino acid biosynthesis</keyword>
<proteinExistence type="inferred from homology"/>
<keyword evidence="13" id="KW-1185">Reference proteome</keyword>
<comment type="function">
    <text evidence="2 10">Catalyzes the isomerization between 2-isopropylmalate and 3-isopropylmalate, via the formation of 2-isopropylmaleate.</text>
</comment>
<evidence type="ECO:0000256" key="1">
    <source>
        <dbReference type="ARBA" id="ARBA00000491"/>
    </source>
</evidence>
<keyword evidence="6 10" id="KW-0432">Leucine biosynthesis</keyword>
<evidence type="ECO:0000256" key="5">
    <source>
        <dbReference type="ARBA" id="ARBA00011271"/>
    </source>
</evidence>
<evidence type="ECO:0000256" key="3">
    <source>
        <dbReference type="ARBA" id="ARBA00004729"/>
    </source>
</evidence>
<dbReference type="EMBL" id="BAABJZ010000073">
    <property type="protein sequence ID" value="GAA4887821.1"/>
    <property type="molecule type" value="Genomic_DNA"/>
</dbReference>
<comment type="pathway">
    <text evidence="3 10">Amino-acid biosynthesis; L-leucine biosynthesis; L-leucine from 3-methyl-2-oxobutanoate: step 2/4.</text>
</comment>
<name>A0ABP9EUT4_9GAMM</name>
<dbReference type="InterPro" id="IPR015928">
    <property type="entry name" value="Aconitase/3IPM_dehydase_swvl"/>
</dbReference>
<reference evidence="13" key="1">
    <citation type="journal article" date="2019" name="Int. J. Syst. Evol. Microbiol.">
        <title>The Global Catalogue of Microorganisms (GCM) 10K type strain sequencing project: providing services to taxonomists for standard genome sequencing and annotation.</title>
        <authorList>
            <consortium name="The Broad Institute Genomics Platform"/>
            <consortium name="The Broad Institute Genome Sequencing Center for Infectious Disease"/>
            <person name="Wu L."/>
            <person name="Ma J."/>
        </authorList>
    </citation>
    <scope>NUCLEOTIDE SEQUENCE [LARGE SCALE GENOMIC DNA]</scope>
    <source>
        <strain evidence="13">JCM 18401</strain>
    </source>
</reference>
<evidence type="ECO:0000256" key="4">
    <source>
        <dbReference type="ARBA" id="ARBA00009845"/>
    </source>
</evidence>
<evidence type="ECO:0000313" key="12">
    <source>
        <dbReference type="EMBL" id="GAA4887821.1"/>
    </source>
</evidence>
<comment type="caution">
    <text evidence="12">The sequence shown here is derived from an EMBL/GenBank/DDBJ whole genome shotgun (WGS) entry which is preliminary data.</text>
</comment>
<evidence type="ECO:0000256" key="9">
    <source>
        <dbReference type="ARBA" id="ARBA00023304"/>
    </source>
</evidence>
<organism evidence="12 13">
    <name type="scientific">Ferrimonas pelagia</name>
    <dbReference type="NCBI Taxonomy" id="1177826"/>
    <lineage>
        <taxon>Bacteria</taxon>
        <taxon>Pseudomonadati</taxon>
        <taxon>Pseudomonadota</taxon>
        <taxon>Gammaproteobacteria</taxon>
        <taxon>Alteromonadales</taxon>
        <taxon>Ferrimonadaceae</taxon>
        <taxon>Ferrimonas</taxon>
    </lineage>
</organism>
<gene>
    <name evidence="10 12" type="primary">leuD</name>
    <name evidence="12" type="ORF">GCM10023333_21540</name>
</gene>
<evidence type="ECO:0000313" key="13">
    <source>
        <dbReference type="Proteomes" id="UP001499988"/>
    </source>
</evidence>
<sequence length="200" mass="21827">MQAFTQHKGVAVALDHANIDTDQLIPKQFLAKVTRTGFGVHLFHDWRYLDEAGEQPDPNFALNQPAFAGASILLAGENFGCGSSREHAPWALEDFGFRAVIAPSFADIFYQNAINNGLLPVVLPEDEVKRLVGQIHATPGAQITVDLSQCQVFGSDGQSYPFSVDEAARHNLLNGLDPIGQSLALVTQIEQFEAQAPSWR</sequence>
<protein>
    <recommendedName>
        <fullName evidence="10">3-isopropylmalate dehydratase small subunit</fullName>
        <ecNumber evidence="10">4.2.1.33</ecNumber>
    </recommendedName>
    <alternativeName>
        <fullName evidence="10">Alpha-IPM isomerase</fullName>
        <shortName evidence="10">IPMI</shortName>
    </alternativeName>
    <alternativeName>
        <fullName evidence="10">Isopropylmalate isomerase</fullName>
    </alternativeName>
</protein>
<comment type="catalytic activity">
    <reaction evidence="1 10">
        <text>(2R,3S)-3-isopropylmalate = (2S)-2-isopropylmalate</text>
        <dbReference type="Rhea" id="RHEA:32287"/>
        <dbReference type="ChEBI" id="CHEBI:1178"/>
        <dbReference type="ChEBI" id="CHEBI:35121"/>
        <dbReference type="EC" id="4.2.1.33"/>
    </reaction>
</comment>
<dbReference type="InterPro" id="IPR004431">
    <property type="entry name" value="3-IsopropMal_deHydase_ssu"/>
</dbReference>
<evidence type="ECO:0000256" key="6">
    <source>
        <dbReference type="ARBA" id="ARBA00022430"/>
    </source>
</evidence>
<dbReference type="EC" id="4.2.1.33" evidence="10"/>
<keyword evidence="8 10" id="KW-0456">Lyase</keyword>
<accession>A0ABP9EUT4</accession>
<keyword evidence="7 10" id="KW-0028">Amino-acid biosynthesis</keyword>
<dbReference type="NCBIfam" id="NF002458">
    <property type="entry name" value="PRK01641.1"/>
    <property type="match status" value="1"/>
</dbReference>
<comment type="subunit">
    <text evidence="5 10">Heterodimer of LeuC and LeuD.</text>
</comment>
<evidence type="ECO:0000259" key="11">
    <source>
        <dbReference type="Pfam" id="PF00694"/>
    </source>
</evidence>
<dbReference type="Gene3D" id="3.20.19.10">
    <property type="entry name" value="Aconitase, domain 4"/>
    <property type="match status" value="1"/>
</dbReference>
<dbReference type="CDD" id="cd01577">
    <property type="entry name" value="IPMI_Swivel"/>
    <property type="match status" value="1"/>
</dbReference>
<evidence type="ECO:0000256" key="8">
    <source>
        <dbReference type="ARBA" id="ARBA00023239"/>
    </source>
</evidence>
<dbReference type="InterPro" id="IPR050075">
    <property type="entry name" value="LeuD"/>
</dbReference>
<dbReference type="NCBIfam" id="TIGR00171">
    <property type="entry name" value="leuD"/>
    <property type="match status" value="1"/>
</dbReference>